<dbReference type="InterPro" id="IPR052221">
    <property type="entry name" value="SLC35F_Transporter"/>
</dbReference>
<evidence type="ECO:0000256" key="7">
    <source>
        <dbReference type="SAM" id="MobiDB-lite"/>
    </source>
</evidence>
<organism evidence="9 10">
    <name type="scientific">Trypanosoma equiperdum</name>
    <dbReference type="NCBI Taxonomy" id="5694"/>
    <lineage>
        <taxon>Eukaryota</taxon>
        <taxon>Discoba</taxon>
        <taxon>Euglenozoa</taxon>
        <taxon>Kinetoplastea</taxon>
        <taxon>Metakinetoplastina</taxon>
        <taxon>Trypanosomatida</taxon>
        <taxon>Trypanosomatidae</taxon>
        <taxon>Trypanosoma</taxon>
    </lineage>
</organism>
<evidence type="ECO:0000313" key="10">
    <source>
        <dbReference type="Proteomes" id="UP000195570"/>
    </source>
</evidence>
<dbReference type="InterPro" id="IPR037185">
    <property type="entry name" value="EmrE-like"/>
</dbReference>
<evidence type="ECO:0000256" key="6">
    <source>
        <dbReference type="ARBA" id="ARBA00023136"/>
    </source>
</evidence>
<dbReference type="InterPro" id="IPR009262">
    <property type="entry name" value="SLC35_F1/F2/F6"/>
</dbReference>
<dbReference type="Proteomes" id="UP000195570">
    <property type="component" value="Unassembled WGS sequence"/>
</dbReference>
<dbReference type="SUPFAM" id="SSF103481">
    <property type="entry name" value="Multidrug resistance efflux transporter EmrE"/>
    <property type="match status" value="1"/>
</dbReference>
<evidence type="ECO:0000256" key="1">
    <source>
        <dbReference type="ARBA" id="ARBA00004141"/>
    </source>
</evidence>
<keyword evidence="10" id="KW-1185">Reference proteome</keyword>
<proteinExistence type="inferred from homology"/>
<evidence type="ECO:0000256" key="2">
    <source>
        <dbReference type="ARBA" id="ARBA00007863"/>
    </source>
</evidence>
<sequence length="418" mass="46623">MRKSALKLLPLYVLFGQLVALLNSFTGVSTTKLINNNASYPVLQSLTAYAFIFTFYGPLYLFLFLRHRHETFKNFTLLYRPWKYFFLGLVDSQANFVIVKAFQYTDLVSAQLLICFSIPCVLVLSYFILKMRFSITHITGCVVATGGLVLLILLDADGISRTEVGPNALKGDLLCLLAASLYAVSNVFMEYLIKPGNSNVQFPSAGGGSTPRDRIAESNCETTINEHKHEGETVNVSPRLTATEVAGEGESRDVPAYIPVIESISFMSCFALVIATIQFFVVEWDGFNSRTQVWTSEDWLYQMLFGFSMLLVYTGIPSLFFMKSAVFGNVSLLATSVYGIIWNVVFFRIYPTPVFFAAYVLIIIGVLVYALSDVRWRWCPRANYPCGDTPLLANSDATQRGGENMERSLATGNRNGLP</sequence>
<gene>
    <name evidence="9" type="ORF">TEOVI_000883000</name>
</gene>
<dbReference type="RefSeq" id="XP_067077510.1">
    <property type="nucleotide sequence ID" value="XM_067221409.1"/>
</dbReference>
<evidence type="ECO:0000256" key="8">
    <source>
        <dbReference type="SAM" id="Phobius"/>
    </source>
</evidence>
<feature type="transmembrane region" description="Helical" evidence="8">
    <location>
        <begin position="260"/>
        <end position="280"/>
    </location>
</feature>
<feature type="region of interest" description="Disordered" evidence="7">
    <location>
        <begin position="398"/>
        <end position="418"/>
    </location>
</feature>
<comment type="similarity">
    <text evidence="2">Belongs to the SLC35F solute transporter family.</text>
</comment>
<keyword evidence="3" id="KW-0813">Transport</keyword>
<dbReference type="PANTHER" id="PTHR14233">
    <property type="entry name" value="DUF914-RELATED"/>
    <property type="match status" value="1"/>
</dbReference>
<dbReference type="VEuPathDB" id="TriTrypDB:TEOVI_000883000"/>
<reference evidence="9" key="1">
    <citation type="submission" date="2016-09" db="EMBL/GenBank/DDBJ databases">
        <authorList>
            <person name="Hebert L."/>
            <person name="Moumen B."/>
        </authorList>
    </citation>
    <scope>NUCLEOTIDE SEQUENCE [LARGE SCALE GENOMIC DNA]</scope>
    <source>
        <strain evidence="9">OVI</strain>
    </source>
</reference>
<feature type="transmembrane region" description="Helical" evidence="8">
    <location>
        <begin position="46"/>
        <end position="63"/>
    </location>
</feature>
<dbReference type="PANTHER" id="PTHR14233:SF4">
    <property type="entry name" value="SOLUTE CARRIER FAMILY 35 MEMBER F2"/>
    <property type="match status" value="1"/>
</dbReference>
<feature type="transmembrane region" description="Helical" evidence="8">
    <location>
        <begin position="353"/>
        <end position="371"/>
    </location>
</feature>
<evidence type="ECO:0000256" key="5">
    <source>
        <dbReference type="ARBA" id="ARBA00022989"/>
    </source>
</evidence>
<evidence type="ECO:0000256" key="4">
    <source>
        <dbReference type="ARBA" id="ARBA00022692"/>
    </source>
</evidence>
<name>A0A1G4I2I1_TRYEQ</name>
<evidence type="ECO:0000313" key="9">
    <source>
        <dbReference type="EMBL" id="SCU66012.1"/>
    </source>
</evidence>
<feature type="transmembrane region" description="Helical" evidence="8">
    <location>
        <begin position="135"/>
        <end position="154"/>
    </location>
</feature>
<dbReference type="GO" id="GO:0016020">
    <property type="term" value="C:membrane"/>
    <property type="evidence" value="ECO:0007669"/>
    <property type="project" value="UniProtKB-SubCell"/>
</dbReference>
<protein>
    <submittedName>
        <fullName evidence="9">Uncharacterized protein</fullName>
    </submittedName>
</protein>
<dbReference type="GO" id="GO:0022857">
    <property type="term" value="F:transmembrane transporter activity"/>
    <property type="evidence" value="ECO:0007669"/>
    <property type="project" value="InterPro"/>
</dbReference>
<dbReference type="EMBL" id="CZPT02000482">
    <property type="protein sequence ID" value="SCU66012.1"/>
    <property type="molecule type" value="Genomic_DNA"/>
</dbReference>
<keyword evidence="6 8" id="KW-0472">Membrane</keyword>
<feature type="transmembrane region" description="Helical" evidence="8">
    <location>
        <begin position="300"/>
        <end position="320"/>
    </location>
</feature>
<dbReference type="AlphaFoldDB" id="A0A1G4I2I1"/>
<dbReference type="Pfam" id="PF06027">
    <property type="entry name" value="SLC35F"/>
    <property type="match status" value="2"/>
</dbReference>
<dbReference type="GeneID" id="92382764"/>
<comment type="subcellular location">
    <subcellularLocation>
        <location evidence="1">Membrane</location>
        <topology evidence="1">Multi-pass membrane protein</topology>
    </subcellularLocation>
</comment>
<comment type="caution">
    <text evidence="9">The sequence shown here is derived from an EMBL/GenBank/DDBJ whole genome shotgun (WGS) entry which is preliminary data.</text>
</comment>
<evidence type="ECO:0000256" key="3">
    <source>
        <dbReference type="ARBA" id="ARBA00022448"/>
    </source>
</evidence>
<keyword evidence="4 8" id="KW-0812">Transmembrane</keyword>
<feature type="transmembrane region" description="Helical" evidence="8">
    <location>
        <begin position="108"/>
        <end position="128"/>
    </location>
</feature>
<accession>A0A1G4I2I1</accession>
<keyword evidence="5 8" id="KW-1133">Transmembrane helix</keyword>
<feature type="transmembrane region" description="Helical" evidence="8">
    <location>
        <begin position="327"/>
        <end position="347"/>
    </location>
</feature>